<accession>A0A9Q7AIW1</accession>
<dbReference type="PANTHER" id="PTHR22617:SF23">
    <property type="entry name" value="CHEMOTAXIS PROTEIN CHEW"/>
    <property type="match status" value="1"/>
</dbReference>
<dbReference type="PANTHER" id="PTHR22617">
    <property type="entry name" value="CHEMOTAXIS SENSOR HISTIDINE KINASE-RELATED"/>
    <property type="match status" value="1"/>
</dbReference>
<dbReference type="InterPro" id="IPR002545">
    <property type="entry name" value="CheW-lke_dom"/>
</dbReference>
<proteinExistence type="predicted"/>
<dbReference type="Proteomes" id="UP000671879">
    <property type="component" value="Chromosome"/>
</dbReference>
<dbReference type="AlphaFoldDB" id="A0A9Q7AIW1"/>
<protein>
    <submittedName>
        <fullName evidence="2">Purine-binding chemotaxis protein CheW</fullName>
    </submittedName>
</protein>
<dbReference type="GO" id="GO:0006935">
    <property type="term" value="P:chemotaxis"/>
    <property type="evidence" value="ECO:0007669"/>
    <property type="project" value="InterPro"/>
</dbReference>
<name>A0A9Q7AIW1_9BACT</name>
<evidence type="ECO:0000313" key="2">
    <source>
        <dbReference type="EMBL" id="QTX33649.1"/>
    </source>
</evidence>
<keyword evidence="3" id="KW-1185">Reference proteome</keyword>
<sequence>MYETSAKDRLSLDAEARGEERIILVFDLNDEFYGLDVNLVREIVRVPGRITRVPNAPSYIRGVINLRGTVIPVLDMSIKMGRESSEGSADSRIVVAEFEDLNLGVIVDAVREVRTIYETEIEGADRVETNVEAEYLGGVAKIDDGRLICLLNLPRLLDIREIIEGEEER</sequence>
<dbReference type="EMBL" id="CP072943">
    <property type="protein sequence ID" value="QTX33649.1"/>
    <property type="molecule type" value="Genomic_DNA"/>
</dbReference>
<dbReference type="SMART" id="SM00260">
    <property type="entry name" value="CheW"/>
    <property type="match status" value="1"/>
</dbReference>
<dbReference type="Pfam" id="PF01584">
    <property type="entry name" value="CheW"/>
    <property type="match status" value="1"/>
</dbReference>
<dbReference type="PROSITE" id="PS50851">
    <property type="entry name" value="CHEW"/>
    <property type="match status" value="1"/>
</dbReference>
<dbReference type="InterPro" id="IPR039315">
    <property type="entry name" value="CheW"/>
</dbReference>
<feature type="domain" description="CheW-like" evidence="1">
    <location>
        <begin position="20"/>
        <end position="162"/>
    </location>
</feature>
<evidence type="ECO:0000313" key="3">
    <source>
        <dbReference type="Proteomes" id="UP000671879"/>
    </source>
</evidence>
<dbReference type="KEGG" id="aram:KAR29_02625"/>
<organism evidence="2 3">
    <name type="scientific">Aminithiophilus ramosus</name>
    <dbReference type="NCBI Taxonomy" id="3029084"/>
    <lineage>
        <taxon>Bacteria</taxon>
        <taxon>Thermotogati</taxon>
        <taxon>Synergistota</taxon>
        <taxon>Synergistia</taxon>
        <taxon>Synergistales</taxon>
        <taxon>Aminithiophilaceae</taxon>
        <taxon>Aminithiophilus</taxon>
    </lineage>
</organism>
<reference evidence="3" key="1">
    <citation type="submission" date="2021-04" db="EMBL/GenBank/DDBJ databases">
        <title>A novel Synergistetes isolate from a pyrite-forming mixed culture.</title>
        <authorList>
            <person name="Bunk B."/>
            <person name="Sproer C."/>
            <person name="Spring S."/>
            <person name="Pester M."/>
        </authorList>
    </citation>
    <scope>NUCLEOTIDE SEQUENCE [LARGE SCALE GENOMIC DNA]</scope>
    <source>
        <strain evidence="3">J.5.4.2-T.3.5.2</strain>
    </source>
</reference>
<evidence type="ECO:0000259" key="1">
    <source>
        <dbReference type="PROSITE" id="PS50851"/>
    </source>
</evidence>
<dbReference type="SUPFAM" id="SSF50341">
    <property type="entry name" value="CheW-like"/>
    <property type="match status" value="1"/>
</dbReference>
<dbReference type="GO" id="GO:0007165">
    <property type="term" value="P:signal transduction"/>
    <property type="evidence" value="ECO:0007669"/>
    <property type="project" value="InterPro"/>
</dbReference>
<dbReference type="Gene3D" id="2.30.30.40">
    <property type="entry name" value="SH3 Domains"/>
    <property type="match status" value="1"/>
</dbReference>
<dbReference type="InterPro" id="IPR036061">
    <property type="entry name" value="CheW-like_dom_sf"/>
</dbReference>
<gene>
    <name evidence="2" type="ORF">KAR29_02625</name>
</gene>
<dbReference type="Gene3D" id="2.40.50.180">
    <property type="entry name" value="CheA-289, Domain 4"/>
    <property type="match status" value="1"/>
</dbReference>
<dbReference type="GO" id="GO:0005829">
    <property type="term" value="C:cytosol"/>
    <property type="evidence" value="ECO:0007669"/>
    <property type="project" value="TreeGrafter"/>
</dbReference>